<gene>
    <name evidence="2" type="ORF">H4687_008232</name>
</gene>
<dbReference type="AlphaFoldDB" id="A0A8I0PIH3"/>
<evidence type="ECO:0000313" key="3">
    <source>
        <dbReference type="Proteomes" id="UP000629287"/>
    </source>
</evidence>
<dbReference type="RefSeq" id="WP_143685359.1">
    <property type="nucleotide sequence ID" value="NZ_JADBGF010000001.1"/>
</dbReference>
<dbReference type="EMBL" id="JADBGF010000001">
    <property type="protein sequence ID" value="MBE1602103.1"/>
    <property type="molecule type" value="Genomic_DNA"/>
</dbReference>
<feature type="compositionally biased region" description="Basic and acidic residues" evidence="1">
    <location>
        <begin position="38"/>
        <end position="50"/>
    </location>
</feature>
<accession>A0A8I0PIH3</accession>
<comment type="caution">
    <text evidence="2">The sequence shown here is derived from an EMBL/GenBank/DDBJ whole genome shotgun (WGS) entry which is preliminary data.</text>
</comment>
<sequence length="91" mass="9503">MRQGPTTDRPPPAGPRSSQAPPPAAGTRADGTAAVPRVDLRRRAGPDRTSHSAKTGASPSPIRGPDPTGEYADAREPRLRRLGPAPGRRPP</sequence>
<keyword evidence="3" id="KW-1185">Reference proteome</keyword>
<evidence type="ECO:0000313" key="2">
    <source>
        <dbReference type="EMBL" id="MBE1602103.1"/>
    </source>
</evidence>
<feature type="compositionally biased region" description="Pro residues" evidence="1">
    <location>
        <begin position="8"/>
        <end position="24"/>
    </location>
</feature>
<name>A0A8I0PIH3_9ACTN</name>
<protein>
    <submittedName>
        <fullName evidence="2">Uncharacterized protein</fullName>
    </submittedName>
</protein>
<evidence type="ECO:0000256" key="1">
    <source>
        <dbReference type="SAM" id="MobiDB-lite"/>
    </source>
</evidence>
<dbReference type="GeneID" id="86832694"/>
<feature type="compositionally biased region" description="Low complexity" evidence="1">
    <location>
        <begin position="82"/>
        <end position="91"/>
    </location>
</feature>
<proteinExistence type="predicted"/>
<dbReference type="Proteomes" id="UP000629287">
    <property type="component" value="Unassembled WGS sequence"/>
</dbReference>
<organism evidence="2 3">
    <name type="scientific">Streptomyces stelliscabiei</name>
    <dbReference type="NCBI Taxonomy" id="146820"/>
    <lineage>
        <taxon>Bacteria</taxon>
        <taxon>Bacillati</taxon>
        <taxon>Actinomycetota</taxon>
        <taxon>Actinomycetes</taxon>
        <taxon>Kitasatosporales</taxon>
        <taxon>Streptomycetaceae</taxon>
        <taxon>Streptomyces</taxon>
    </lineage>
</organism>
<feature type="region of interest" description="Disordered" evidence="1">
    <location>
        <begin position="1"/>
        <end position="91"/>
    </location>
</feature>
<reference evidence="2 3" key="1">
    <citation type="submission" date="2020-10" db="EMBL/GenBank/DDBJ databases">
        <title>Sequencing the genomes of 1000 actinobacteria strains.</title>
        <authorList>
            <person name="Klenk H.-P."/>
        </authorList>
    </citation>
    <scope>NUCLEOTIDE SEQUENCE [LARGE SCALE GENOMIC DNA]</scope>
    <source>
        <strain evidence="2 3">DSM 41803</strain>
    </source>
</reference>